<dbReference type="RefSeq" id="WP_054644151.1">
    <property type="nucleotide sequence ID" value="NZ_BJOQ01000003.1"/>
</dbReference>
<organism evidence="2 4">
    <name type="scientific">Latilactobacillus curvatus</name>
    <name type="common">Lactobacillus curvatus</name>
    <dbReference type="NCBI Taxonomy" id="28038"/>
    <lineage>
        <taxon>Bacteria</taxon>
        <taxon>Bacillati</taxon>
        <taxon>Bacillota</taxon>
        <taxon>Bacilli</taxon>
        <taxon>Lactobacillales</taxon>
        <taxon>Lactobacillaceae</taxon>
        <taxon>Latilactobacillus</taxon>
    </lineage>
</organism>
<keyword evidence="1" id="KW-0079">Bacteriocin immunity</keyword>
<protein>
    <submittedName>
        <fullName evidence="2">Bacteriocin immunity protein</fullName>
    </submittedName>
</protein>
<evidence type="ECO:0000256" key="1">
    <source>
        <dbReference type="ARBA" id="ARBA00023025"/>
    </source>
</evidence>
<evidence type="ECO:0000313" key="4">
    <source>
        <dbReference type="Proteomes" id="UP000257607"/>
    </source>
</evidence>
<dbReference type="Pfam" id="PF08951">
    <property type="entry name" value="EntA_Immun"/>
    <property type="match status" value="1"/>
</dbReference>
<evidence type="ECO:0000313" key="3">
    <source>
        <dbReference type="EMBL" id="WDC92495.1"/>
    </source>
</evidence>
<dbReference type="InterPro" id="IPR023130">
    <property type="entry name" value="Ta0600-like_sf"/>
</dbReference>
<proteinExistence type="predicted"/>
<dbReference type="GeneID" id="49609955"/>
<reference evidence="3" key="2">
    <citation type="submission" date="2023-02" db="EMBL/GenBank/DDBJ databases">
        <title>Complete genome sequence of Lactobacillus curvatus CACC879 isolated from Pig feces.</title>
        <authorList>
            <person name="Park S."/>
            <person name="Park M.A."/>
            <person name="Kim D.-H."/>
            <person name="Kim Y."/>
        </authorList>
    </citation>
    <scope>NUCLEOTIDE SEQUENCE</scope>
    <source>
        <strain evidence="3">CACC879</strain>
    </source>
</reference>
<dbReference type="EMBL" id="CP031003">
    <property type="protein sequence ID" value="AXN36298.1"/>
    <property type="molecule type" value="Genomic_DNA"/>
</dbReference>
<reference evidence="2 4" key="1">
    <citation type="submission" date="2018-07" db="EMBL/GenBank/DDBJ databases">
        <title>Lactobacillus curvatus genome sequence.</title>
        <authorList>
            <person name="Prechtl R."/>
        </authorList>
    </citation>
    <scope>NUCLEOTIDE SEQUENCE [LARGE SCALE GENOMIC DNA]</scope>
    <source>
        <strain evidence="2 4">TMW 1.1928</strain>
    </source>
</reference>
<dbReference type="Gene3D" id="1.20.1440.50">
    <property type="entry name" value="Ta0600-like"/>
    <property type="match status" value="1"/>
</dbReference>
<dbReference type="GO" id="GO:0030153">
    <property type="term" value="P:bacteriocin immunity"/>
    <property type="evidence" value="ECO:0007669"/>
    <property type="project" value="UniProtKB-KW"/>
</dbReference>
<dbReference type="SUPFAM" id="SSF109797">
    <property type="entry name" value="Bacteriocin immunity protein-like"/>
    <property type="match status" value="1"/>
</dbReference>
<dbReference type="AlphaFoldDB" id="A0A385AFC0"/>
<name>A0A385AFC0_LATCU</name>
<gene>
    <name evidence="2" type="ORF">DT351_07920</name>
    <name evidence="3" type="ORF">PSR33_02795</name>
</gene>
<dbReference type="Proteomes" id="UP001215533">
    <property type="component" value="Chromosome"/>
</dbReference>
<evidence type="ECO:0000313" key="2">
    <source>
        <dbReference type="EMBL" id="AXN36298.1"/>
    </source>
</evidence>
<dbReference type="InterPro" id="IPR015046">
    <property type="entry name" value="LciA_Immunity-like"/>
</dbReference>
<dbReference type="EMBL" id="CP117683">
    <property type="protein sequence ID" value="WDC92495.1"/>
    <property type="molecule type" value="Genomic_DNA"/>
</dbReference>
<sequence length="115" mass="13007">MTSLSITKENIHTLYNSLMAHPDKSNALLDITDVLLQVYLKIDTVSNPEALVNRLANYIYSVGFGKIHLTKDEEHLLIDLGAFGQRAGWNGVYRGDYTAKADFFNYADPHKYARN</sequence>
<accession>A0A385AFC0</accession>
<dbReference type="Proteomes" id="UP000257607">
    <property type="component" value="Chromosome"/>
</dbReference>